<keyword evidence="3" id="KW-1185">Reference proteome</keyword>
<organism evidence="2">
    <name type="scientific">Oryza glumipatula</name>
    <dbReference type="NCBI Taxonomy" id="40148"/>
    <lineage>
        <taxon>Eukaryota</taxon>
        <taxon>Viridiplantae</taxon>
        <taxon>Streptophyta</taxon>
        <taxon>Embryophyta</taxon>
        <taxon>Tracheophyta</taxon>
        <taxon>Spermatophyta</taxon>
        <taxon>Magnoliopsida</taxon>
        <taxon>Liliopsida</taxon>
        <taxon>Poales</taxon>
        <taxon>Poaceae</taxon>
        <taxon>BOP clade</taxon>
        <taxon>Oryzoideae</taxon>
        <taxon>Oryzeae</taxon>
        <taxon>Oryzinae</taxon>
        <taxon>Oryza</taxon>
    </lineage>
</organism>
<feature type="region of interest" description="Disordered" evidence="1">
    <location>
        <begin position="43"/>
        <end position="66"/>
    </location>
</feature>
<reference evidence="2" key="2">
    <citation type="submission" date="2018-05" db="EMBL/GenBank/DDBJ databases">
        <title>OgluRS3 (Oryza glumaepatula Reference Sequence Version 3).</title>
        <authorList>
            <person name="Zhang J."/>
            <person name="Kudrna D."/>
            <person name="Lee S."/>
            <person name="Talag J."/>
            <person name="Welchert J."/>
            <person name="Wing R.A."/>
        </authorList>
    </citation>
    <scope>NUCLEOTIDE SEQUENCE [LARGE SCALE GENOMIC DNA]</scope>
</reference>
<dbReference type="AlphaFoldDB" id="A0A0D9YS68"/>
<accession>A0A0D9YS68</accession>
<proteinExistence type="predicted"/>
<reference evidence="2" key="1">
    <citation type="submission" date="2015-04" db="UniProtKB">
        <authorList>
            <consortium name="EnsemblPlants"/>
        </authorList>
    </citation>
    <scope>IDENTIFICATION</scope>
</reference>
<evidence type="ECO:0000313" key="2">
    <source>
        <dbReference type="EnsemblPlants" id="OGLUM02G16560.1"/>
    </source>
</evidence>
<dbReference type="Gramene" id="OGLUM02G16560.1">
    <property type="protein sequence ID" value="OGLUM02G16560.1"/>
    <property type="gene ID" value="OGLUM02G16560"/>
</dbReference>
<feature type="region of interest" description="Disordered" evidence="1">
    <location>
        <begin position="115"/>
        <end position="174"/>
    </location>
</feature>
<dbReference type="eggNOG" id="ENOG502QR12">
    <property type="taxonomic scope" value="Eukaryota"/>
</dbReference>
<dbReference type="HOGENOM" id="CLU_898276_0_0_1"/>
<sequence>MAVRPSTERTAVAVAPPAHVAEAEVKAAARRCHAAWCRRKPAAATTSPPTHAGTAPPHHPPFPRLTATNASASAAVYLGRPSAPFKNNIAASIEQERHGAEVARIPPACSPSCPMRPGTRRCCSPTQSRASSPRFISPQPRAFPPPSASPSARPPSSPSWPGMTPCPLLPSRTSPPTRSSLVLVSAVQKSHLSVRLWTLRGGGGGGHGGGAGSGGAWTEVVRMPPEVHAQFAAAEGGRGFECVAHGDYVVLAPRGPVAQAPTSALVFDSRRDEWRWAALARVSGCSRTSPAWRRQPLASSTPRWSTAWME</sequence>
<evidence type="ECO:0000313" key="3">
    <source>
        <dbReference type="Proteomes" id="UP000026961"/>
    </source>
</evidence>
<feature type="compositionally biased region" description="Low complexity" evidence="1">
    <location>
        <begin position="43"/>
        <end position="56"/>
    </location>
</feature>
<dbReference type="EnsemblPlants" id="OGLUM02G16560.1">
    <property type="protein sequence ID" value="OGLUM02G16560.1"/>
    <property type="gene ID" value="OGLUM02G16560"/>
</dbReference>
<name>A0A0D9YS68_9ORYZ</name>
<dbReference type="Proteomes" id="UP000026961">
    <property type="component" value="Chromosome 2"/>
</dbReference>
<evidence type="ECO:0000256" key="1">
    <source>
        <dbReference type="SAM" id="MobiDB-lite"/>
    </source>
</evidence>
<feature type="compositionally biased region" description="Pro residues" evidence="1">
    <location>
        <begin position="141"/>
        <end position="158"/>
    </location>
</feature>
<evidence type="ECO:0008006" key="4">
    <source>
        <dbReference type="Google" id="ProtNLM"/>
    </source>
</evidence>
<protein>
    <recommendedName>
        <fullName evidence="4">F-box associated domain-containing protein</fullName>
    </recommendedName>
</protein>